<dbReference type="Proteomes" id="UP000217334">
    <property type="component" value="Chromosome"/>
</dbReference>
<name>A0A250F5G5_CAPSP</name>
<evidence type="ECO:0008006" key="3">
    <source>
        <dbReference type="Google" id="ProtNLM"/>
    </source>
</evidence>
<dbReference type="AlphaFoldDB" id="A0A250F5G5"/>
<accession>A0A250F5G5</accession>
<evidence type="ECO:0000313" key="2">
    <source>
        <dbReference type="Proteomes" id="UP000217334"/>
    </source>
</evidence>
<reference evidence="2" key="1">
    <citation type="submission" date="2017-06" db="EMBL/GenBank/DDBJ databases">
        <title>Capnocytophaga spp. assemblies.</title>
        <authorList>
            <person name="Gulvik C.A."/>
        </authorList>
    </citation>
    <scope>NUCLEOTIDE SEQUENCE [LARGE SCALE GENOMIC DNA]</scope>
    <source>
        <strain evidence="2">H4486</strain>
    </source>
</reference>
<proteinExistence type="predicted"/>
<evidence type="ECO:0000313" key="1">
    <source>
        <dbReference type="EMBL" id="ATA80341.1"/>
    </source>
</evidence>
<dbReference type="EMBL" id="CP022383">
    <property type="protein sequence ID" value="ATA80341.1"/>
    <property type="molecule type" value="Genomic_DNA"/>
</dbReference>
<gene>
    <name evidence="1" type="ORF">CGC59_11940</name>
</gene>
<protein>
    <recommendedName>
        <fullName evidence="3">LysM domain-containing protein</fullName>
    </recommendedName>
</protein>
<organism evidence="1 2">
    <name type="scientific">Capnocytophaga sputigena</name>
    <dbReference type="NCBI Taxonomy" id="1019"/>
    <lineage>
        <taxon>Bacteria</taxon>
        <taxon>Pseudomonadati</taxon>
        <taxon>Bacteroidota</taxon>
        <taxon>Flavobacteriia</taxon>
        <taxon>Flavobacteriales</taxon>
        <taxon>Flavobacteriaceae</taxon>
        <taxon>Capnocytophaga</taxon>
    </lineage>
</organism>
<sequence>MTITALHNQSLLDLALQHTGTIESVFEFAEANSINITDDVQAGKTLVLPTEVFSNKDILNYYIAKNLQPATAFSKEDEKVAKRLEGISIWAINLDFVVTQQ</sequence>
<dbReference type="RefSeq" id="WP_095902090.1">
    <property type="nucleotide sequence ID" value="NZ_CP022383.1"/>
</dbReference>